<dbReference type="AlphaFoldDB" id="A0A8T0U0F5"/>
<gene>
    <name evidence="1" type="ORF">PVAP13_3NG258106</name>
</gene>
<reference evidence="1" key="1">
    <citation type="submission" date="2020-05" db="EMBL/GenBank/DDBJ databases">
        <title>WGS assembly of Panicum virgatum.</title>
        <authorList>
            <person name="Lovell J.T."/>
            <person name="Jenkins J."/>
            <person name="Shu S."/>
            <person name="Juenger T.E."/>
            <person name="Schmutz J."/>
        </authorList>
    </citation>
    <scope>NUCLEOTIDE SEQUENCE</scope>
    <source>
        <strain evidence="1">AP13</strain>
    </source>
</reference>
<evidence type="ECO:0000313" key="1">
    <source>
        <dbReference type="EMBL" id="KAG2617972.1"/>
    </source>
</evidence>
<comment type="caution">
    <text evidence="1">The sequence shown here is derived from an EMBL/GenBank/DDBJ whole genome shotgun (WGS) entry which is preliminary data.</text>
</comment>
<organism evidence="1 2">
    <name type="scientific">Panicum virgatum</name>
    <name type="common">Blackwell switchgrass</name>
    <dbReference type="NCBI Taxonomy" id="38727"/>
    <lineage>
        <taxon>Eukaryota</taxon>
        <taxon>Viridiplantae</taxon>
        <taxon>Streptophyta</taxon>
        <taxon>Embryophyta</taxon>
        <taxon>Tracheophyta</taxon>
        <taxon>Spermatophyta</taxon>
        <taxon>Magnoliopsida</taxon>
        <taxon>Liliopsida</taxon>
        <taxon>Poales</taxon>
        <taxon>Poaceae</taxon>
        <taxon>PACMAD clade</taxon>
        <taxon>Panicoideae</taxon>
        <taxon>Panicodae</taxon>
        <taxon>Paniceae</taxon>
        <taxon>Panicinae</taxon>
        <taxon>Panicum</taxon>
        <taxon>Panicum sect. Hiantes</taxon>
    </lineage>
</organism>
<proteinExistence type="predicted"/>
<dbReference type="Proteomes" id="UP000823388">
    <property type="component" value="Chromosome 3N"/>
</dbReference>
<dbReference type="EMBL" id="CM029042">
    <property type="protein sequence ID" value="KAG2617972.1"/>
    <property type="molecule type" value="Genomic_DNA"/>
</dbReference>
<evidence type="ECO:0000313" key="2">
    <source>
        <dbReference type="Proteomes" id="UP000823388"/>
    </source>
</evidence>
<accession>A0A8T0U0F5</accession>
<protein>
    <submittedName>
        <fullName evidence="1">Uncharacterized protein</fullName>
    </submittedName>
</protein>
<sequence>MYSSKSAYDNQFVGSYCTFNANAIWKAKAEGKHRLFAWLLQVWNLVQNWTDGLISLPPSGIGIEEWWNLMINSTTSENRNKVAAILIYTAWNIWNERNRRIFQGSSQQPTAVLGFIKEEMEVRRQALDREQSSLFSKCFPLL</sequence>
<keyword evidence="2" id="KW-1185">Reference proteome</keyword>
<name>A0A8T0U0F5_PANVG</name>